<accession>A0A510G6F2</accession>
<evidence type="ECO:0000313" key="1">
    <source>
        <dbReference type="EMBL" id="BBJ31123.1"/>
    </source>
</evidence>
<dbReference type="AlphaFoldDB" id="A0A510G6F2"/>
<protein>
    <submittedName>
        <fullName evidence="1">Uncharacterized protein</fullName>
    </submittedName>
</protein>
<organism evidence="1 2">
    <name type="scientific">Rickettsia asiatica</name>
    <dbReference type="NCBI Taxonomy" id="238800"/>
    <lineage>
        <taxon>Bacteria</taxon>
        <taxon>Pseudomonadati</taxon>
        <taxon>Pseudomonadota</taxon>
        <taxon>Alphaproteobacteria</taxon>
        <taxon>Rickettsiales</taxon>
        <taxon>Rickettsiaceae</taxon>
        <taxon>Rickettsieae</taxon>
        <taxon>Rickettsia</taxon>
        <taxon>spotted fever group</taxon>
    </lineage>
</organism>
<dbReference type="RefSeq" id="WP_232049265.1">
    <property type="nucleotide sequence ID" value="NZ_AP019563.1"/>
</dbReference>
<dbReference type="InterPro" id="IPR011990">
    <property type="entry name" value="TPR-like_helical_dom_sf"/>
</dbReference>
<dbReference type="SUPFAM" id="SSF48452">
    <property type="entry name" value="TPR-like"/>
    <property type="match status" value="1"/>
</dbReference>
<reference evidence="1 2" key="1">
    <citation type="submission" date="2019-04" db="EMBL/GenBank/DDBJ databases">
        <title>Draft genome sequence of Rickettsia asiatica Maytaro1284.</title>
        <authorList>
            <person name="Thu M."/>
            <person name="Qiu Y."/>
            <person name="Nakao R."/>
        </authorList>
    </citation>
    <scope>NUCLEOTIDE SEQUENCE [LARGE SCALE GENOMIC DNA]</scope>
    <source>
        <strain evidence="1 2">Maytaro1284</strain>
    </source>
</reference>
<sequence>MKLFNERDYEEALKILTLLKELDKTYIHLWYYYEGIIYYAQGETTNDSDKKQALYFNAEISFRQAAPYKSKPKDTDFLLGRTLYKEGKLKEASIVFEKYTPCPENEEEFQEILSRIEQQPNNSLSLSQLLPRENHFLSNSQLIYNKYNNNEDLARRVSQLKVIVDKHEQEIAKIKTILQSANIPLTADINEQITKLKGIDPKLEDYYKCFNVASHNVCIAASAVSSGLVVPDSGHLERVKASSFVKWVLLSWRHSSIRFLGPFTTALIAVLHDAGDNMFNSKEEAKLVDVLTKFCKMINKQSNTTIPIGQDLQKLALFFANLRSVEIAKINKLDKQSSFNKFSNFFEAKLPMQNKFFRYDAEEIDGNPMEKQAFQDVTFLIGYMYHNAKEILKSTEPFLKQVLTALEDGLNKSHGMI</sequence>
<dbReference type="Proteomes" id="UP000321183">
    <property type="component" value="Chromosome"/>
</dbReference>
<name>A0A510G6F2_9RICK</name>
<dbReference type="KEGG" id="ras:RAS_02320"/>
<proteinExistence type="predicted"/>
<dbReference type="Gene3D" id="1.25.40.10">
    <property type="entry name" value="Tetratricopeptide repeat domain"/>
    <property type="match status" value="1"/>
</dbReference>
<evidence type="ECO:0000313" key="2">
    <source>
        <dbReference type="Proteomes" id="UP000321183"/>
    </source>
</evidence>
<gene>
    <name evidence="1" type="ORF">RAS_02320</name>
</gene>
<dbReference type="EMBL" id="AP019563">
    <property type="protein sequence ID" value="BBJ31123.1"/>
    <property type="molecule type" value="Genomic_DNA"/>
</dbReference>
<keyword evidence="2" id="KW-1185">Reference proteome</keyword>